<feature type="compositionally biased region" description="Polar residues" evidence="1">
    <location>
        <begin position="226"/>
        <end position="235"/>
    </location>
</feature>
<feature type="compositionally biased region" description="Polar residues" evidence="1">
    <location>
        <begin position="910"/>
        <end position="920"/>
    </location>
</feature>
<dbReference type="EMBL" id="JAPQKS010000002">
    <property type="protein sequence ID" value="KAJ5246175.1"/>
    <property type="molecule type" value="Genomic_DNA"/>
</dbReference>
<dbReference type="SUPFAM" id="SSF55753">
    <property type="entry name" value="Actin depolymerizing proteins"/>
    <property type="match status" value="1"/>
</dbReference>
<feature type="compositionally biased region" description="Basic and acidic residues" evidence="1">
    <location>
        <begin position="401"/>
        <end position="420"/>
    </location>
</feature>
<comment type="caution">
    <text evidence="2">The sequence shown here is derived from an EMBL/GenBank/DDBJ whole genome shotgun (WGS) entry which is preliminary data.</text>
</comment>
<feature type="region of interest" description="Disordered" evidence="1">
    <location>
        <begin position="334"/>
        <end position="734"/>
    </location>
</feature>
<dbReference type="RefSeq" id="XP_058333596.1">
    <property type="nucleotide sequence ID" value="XM_058470455.1"/>
</dbReference>
<feature type="compositionally biased region" description="Polar residues" evidence="1">
    <location>
        <begin position="287"/>
        <end position="303"/>
    </location>
</feature>
<feature type="compositionally biased region" description="Basic and acidic residues" evidence="1">
    <location>
        <begin position="210"/>
        <end position="224"/>
    </location>
</feature>
<feature type="compositionally biased region" description="Low complexity" evidence="1">
    <location>
        <begin position="367"/>
        <end position="382"/>
    </location>
</feature>
<feature type="region of interest" description="Disordered" evidence="1">
    <location>
        <begin position="142"/>
        <end position="312"/>
    </location>
</feature>
<evidence type="ECO:0000313" key="3">
    <source>
        <dbReference type="Proteomes" id="UP001150941"/>
    </source>
</evidence>
<dbReference type="OrthoDB" id="74412at2759"/>
<feature type="region of interest" description="Disordered" evidence="1">
    <location>
        <begin position="845"/>
        <end position="1001"/>
    </location>
</feature>
<evidence type="ECO:0000313" key="2">
    <source>
        <dbReference type="EMBL" id="KAJ5246175.1"/>
    </source>
</evidence>
<accession>A0A9W9TWI5</accession>
<gene>
    <name evidence="2" type="ORF">N7468_001158</name>
</gene>
<feature type="compositionally biased region" description="Pro residues" evidence="1">
    <location>
        <begin position="344"/>
        <end position="366"/>
    </location>
</feature>
<protein>
    <recommendedName>
        <fullName evidence="4">GPI-anchored cell surface glycoprotein</fullName>
    </recommendedName>
</protein>
<feature type="compositionally biased region" description="Low complexity" evidence="1">
    <location>
        <begin position="854"/>
        <end position="870"/>
    </location>
</feature>
<dbReference type="AlphaFoldDB" id="A0A9W9TWI5"/>
<reference evidence="2" key="1">
    <citation type="submission" date="2022-11" db="EMBL/GenBank/DDBJ databases">
        <authorList>
            <person name="Petersen C."/>
        </authorList>
    </citation>
    <scope>NUCLEOTIDE SEQUENCE</scope>
    <source>
        <strain evidence="2">IBT 19713</strain>
    </source>
</reference>
<feature type="compositionally biased region" description="Polar residues" evidence="1">
    <location>
        <begin position="648"/>
        <end position="673"/>
    </location>
</feature>
<evidence type="ECO:0000256" key="1">
    <source>
        <dbReference type="SAM" id="MobiDB-lite"/>
    </source>
</evidence>
<dbReference type="GeneID" id="83197758"/>
<feature type="region of interest" description="Disordered" evidence="1">
    <location>
        <begin position="770"/>
        <end position="829"/>
    </location>
</feature>
<feature type="compositionally biased region" description="Polar residues" evidence="1">
    <location>
        <begin position="573"/>
        <end position="588"/>
    </location>
</feature>
<sequence length="1145" mass="123615">MSLNGLDSAAIVEAYQSALADAGGWDEVALLERGSGGVSEVRNAIEKYEETSPLYGFLQYRRRKVILRYMPEGLSRLILARSNVQFQSVLDRFSPNDTTLVLTQASDLNESALSSACLLHTASGSITSSSSSLRRRKLMEITEDAEENGAPKKTEAPNQPPLQVPAQAEIRERPGSQRSELTIVPPTTSSSFEAPPDLRSPSPRPPQSREGSRPPPSRDSRCESRQSMAPTSPASSERARYRNILDEFPRPSEEARMSTQSGRPSLRELERAAGYTPKVKLGPRPSLDQTGQPRTSGSSQNPDQRPVASRPECVLRLLASSSRWPKLHAHDLRGSSFASRPSTRVPPIPPLLVPPPTIPVARPPISPGAKSLGALSTSSGLTPEKERLMKALQQRKKNMAKRAEDSKKRQAAEPLMKDTIPDIPIDRTQVSDENKENVNLAPETENEETTQQIPETHPAELPSTAFQPILDRSLEEKPEETTQGDCAPVEDPAEPLSSLEEPAEDLADTKLYLQPRAFSGFYTAPQLPPDEPLEPIEPLPTHREGELDVASAELQQESTPDVPSPDSDRGASSHASRPSADTTFSNASGDAFDCSELDTPQTTLEDDTGGFSTIPNHAEAKKDLAAPSAPSGVPLSEVPGPVPDSELEGSSSPLETLGTVTDQSDASSEQTPQEPLDSANGLVTPPPESPSPSATETPIAHPPAPIDPIPAEETSAKEQPTGKPDAVPLDQRRKVYLEPIQISTQEYSDDDNLLSDDSFMEELRSATVQEARPVAVKSPSVNSDQWRGSPRAFSSSHGSRSPSVMQTLSAGRSVSSSHADFESSTPLMAKKVNVSSGISNRIKALEKLQSREGSPAGPSPAVTVPSSSSSFESLRKRASVSIPSGTLPDFSRAPSLQRNDSRPYTAAARRTSSISMTARSRSPKPSAVEPGSDTPTRQDSPSTVQHDIAKESELPESASQSDIRRASIDSSSSRPAGPLSRSEKKESRASRLMRRMSSMTSSRRNIIGTVASPVKEEGFPQAANGTTLTPSGSGKSLSSAIEIGEVNVQFLIRSLWKRRCIRIDEEGYLVLAPSTNDSAARNMTKRYHLTEFRTPCLPDEDMQEMPNSILLNFLDGSTLQCACESRQGQATVLQTLVEAHKARHS</sequence>
<name>A0A9W9TWI5_9EURO</name>
<evidence type="ECO:0008006" key="4">
    <source>
        <dbReference type="Google" id="ProtNLM"/>
    </source>
</evidence>
<feature type="compositionally biased region" description="Pro residues" evidence="1">
    <location>
        <begin position="526"/>
        <end position="538"/>
    </location>
</feature>
<feature type="compositionally biased region" description="Polar residues" evidence="1">
    <location>
        <begin position="933"/>
        <end position="945"/>
    </location>
</feature>
<feature type="compositionally biased region" description="Polar residues" evidence="1">
    <location>
        <begin position="176"/>
        <end position="192"/>
    </location>
</feature>
<organism evidence="2 3">
    <name type="scientific">Penicillium chermesinum</name>
    <dbReference type="NCBI Taxonomy" id="63820"/>
    <lineage>
        <taxon>Eukaryota</taxon>
        <taxon>Fungi</taxon>
        <taxon>Dikarya</taxon>
        <taxon>Ascomycota</taxon>
        <taxon>Pezizomycotina</taxon>
        <taxon>Eurotiomycetes</taxon>
        <taxon>Eurotiomycetidae</taxon>
        <taxon>Eurotiales</taxon>
        <taxon>Aspergillaceae</taxon>
        <taxon>Penicillium</taxon>
    </lineage>
</organism>
<feature type="compositionally biased region" description="Polar residues" evidence="1">
    <location>
        <begin position="779"/>
        <end position="826"/>
    </location>
</feature>
<dbReference type="Proteomes" id="UP001150941">
    <property type="component" value="Unassembled WGS sequence"/>
</dbReference>
<proteinExistence type="predicted"/>
<feature type="compositionally biased region" description="Basic and acidic residues" evidence="1">
    <location>
        <begin position="237"/>
        <end position="256"/>
    </location>
</feature>
<reference evidence="2" key="2">
    <citation type="journal article" date="2023" name="IMA Fungus">
        <title>Comparative genomic study of the Penicillium genus elucidates a diverse pangenome and 15 lateral gene transfer events.</title>
        <authorList>
            <person name="Petersen C."/>
            <person name="Sorensen T."/>
            <person name="Nielsen M.R."/>
            <person name="Sondergaard T.E."/>
            <person name="Sorensen J.L."/>
            <person name="Fitzpatrick D.A."/>
            <person name="Frisvad J.C."/>
            <person name="Nielsen K.L."/>
        </authorList>
    </citation>
    <scope>NUCLEOTIDE SEQUENCE</scope>
    <source>
        <strain evidence="2">IBT 19713</strain>
    </source>
</reference>
<keyword evidence="3" id="KW-1185">Reference proteome</keyword>